<evidence type="ECO:0000313" key="2">
    <source>
        <dbReference type="Proteomes" id="UP001357733"/>
    </source>
</evidence>
<keyword evidence="2" id="KW-1185">Reference proteome</keyword>
<evidence type="ECO:0000313" key="1">
    <source>
        <dbReference type="EMBL" id="MEB3429763.1"/>
    </source>
</evidence>
<protein>
    <submittedName>
        <fullName evidence="1">Uncharacterized protein</fullName>
    </submittedName>
</protein>
<sequence>MNNTKILIYIEKYDKLALIKWKGKIMRNKIEEYRKTLGLFQYRLGKKLEYQE</sequence>
<dbReference type="AlphaFoldDB" id="A0AAW9MY15"/>
<proteinExistence type="predicted"/>
<organism evidence="1 2">
    <name type="scientific">Citroniella saccharovorans</name>
    <dbReference type="NCBI Taxonomy" id="2053367"/>
    <lineage>
        <taxon>Bacteria</taxon>
        <taxon>Bacillati</taxon>
        <taxon>Bacillota</taxon>
        <taxon>Tissierellia</taxon>
        <taxon>Tissierellales</taxon>
        <taxon>Peptoniphilaceae</taxon>
        <taxon>Citroniella</taxon>
    </lineage>
</organism>
<accession>A0AAW9MY15</accession>
<dbReference type="Proteomes" id="UP001357733">
    <property type="component" value="Unassembled WGS sequence"/>
</dbReference>
<comment type="caution">
    <text evidence="1">The sequence shown here is derived from an EMBL/GenBank/DDBJ whole genome shotgun (WGS) entry which is preliminary data.</text>
</comment>
<reference evidence="1 2" key="1">
    <citation type="submission" date="2024-01" db="EMBL/GenBank/DDBJ databases">
        <title>Complete genome sequence of Citroniella saccharovorans strain M6.X9, isolated from human fecal sample.</title>
        <authorList>
            <person name="Cheng G."/>
            <person name="Westerholm M."/>
            <person name="Schnurer A."/>
        </authorList>
    </citation>
    <scope>NUCLEOTIDE SEQUENCE [LARGE SCALE GENOMIC DNA]</scope>
    <source>
        <strain evidence="1 2">DSM 29873</strain>
    </source>
</reference>
<dbReference type="EMBL" id="JAYKOT010000003">
    <property type="protein sequence ID" value="MEB3429763.1"/>
    <property type="molecule type" value="Genomic_DNA"/>
</dbReference>
<gene>
    <name evidence="1" type="ORF">VLK81_07030</name>
</gene>
<name>A0AAW9MY15_9FIRM</name>
<dbReference type="RefSeq" id="WP_324619932.1">
    <property type="nucleotide sequence ID" value="NZ_JAYKOT010000003.1"/>
</dbReference>